<feature type="domain" description="HMG box" evidence="5">
    <location>
        <begin position="108"/>
        <end position="175"/>
    </location>
</feature>
<dbReference type="GO" id="GO:0001228">
    <property type="term" value="F:DNA-binding transcription activator activity, RNA polymerase II-specific"/>
    <property type="evidence" value="ECO:0007669"/>
    <property type="project" value="TreeGrafter"/>
</dbReference>
<feature type="compositionally biased region" description="Polar residues" evidence="4">
    <location>
        <begin position="63"/>
        <end position="73"/>
    </location>
</feature>
<evidence type="ECO:0000256" key="2">
    <source>
        <dbReference type="ARBA" id="ARBA00023163"/>
    </source>
</evidence>
<dbReference type="GO" id="GO:0005634">
    <property type="term" value="C:nucleus"/>
    <property type="evidence" value="ECO:0007669"/>
    <property type="project" value="UniProtKB-UniRule"/>
</dbReference>
<comment type="caution">
    <text evidence="6">The sequence shown here is derived from an EMBL/GenBank/DDBJ whole genome shotgun (WGS) entry which is preliminary data.</text>
</comment>
<feature type="DNA-binding region" description="HMG box" evidence="3">
    <location>
        <begin position="108"/>
        <end position="175"/>
    </location>
</feature>
<dbReference type="InterPro" id="IPR036910">
    <property type="entry name" value="HMG_box_dom_sf"/>
</dbReference>
<keyword evidence="7" id="KW-1185">Reference proteome</keyword>
<gene>
    <name evidence="6" type="ORF">BDN70DRAFT_887750</name>
</gene>
<dbReference type="OrthoDB" id="6247875at2759"/>
<dbReference type="GO" id="GO:0030154">
    <property type="term" value="P:cell differentiation"/>
    <property type="evidence" value="ECO:0007669"/>
    <property type="project" value="TreeGrafter"/>
</dbReference>
<name>A0A9P5YMW6_9AGAR</name>
<organism evidence="6 7">
    <name type="scientific">Pholiota conissans</name>
    <dbReference type="NCBI Taxonomy" id="109636"/>
    <lineage>
        <taxon>Eukaryota</taxon>
        <taxon>Fungi</taxon>
        <taxon>Dikarya</taxon>
        <taxon>Basidiomycota</taxon>
        <taxon>Agaricomycotina</taxon>
        <taxon>Agaricomycetes</taxon>
        <taxon>Agaricomycetidae</taxon>
        <taxon>Agaricales</taxon>
        <taxon>Agaricineae</taxon>
        <taxon>Strophariaceae</taxon>
        <taxon>Pholiota</taxon>
    </lineage>
</organism>
<dbReference type="PANTHER" id="PTHR10270">
    <property type="entry name" value="SOX TRANSCRIPTION FACTOR"/>
    <property type="match status" value="1"/>
</dbReference>
<dbReference type="AlphaFoldDB" id="A0A9P5YMW6"/>
<dbReference type="SMART" id="SM00398">
    <property type="entry name" value="HMG"/>
    <property type="match status" value="1"/>
</dbReference>
<dbReference type="Pfam" id="PF00505">
    <property type="entry name" value="HMG_box"/>
    <property type="match status" value="1"/>
</dbReference>
<evidence type="ECO:0000313" key="7">
    <source>
        <dbReference type="Proteomes" id="UP000807469"/>
    </source>
</evidence>
<accession>A0A9P5YMW6</accession>
<sequence length="351" mass="38769">MPPAYHISSRHAELALASRLPGEERDQDNWSYLASSMKTEAVDAPYTFSPSASSAYDSPLLVSPQSDDSTASRPPSPLLLLTEAFAPLARNSPTHAKGHRRRREPDYIPRPRNAYIMFRSYYIQTNCGSGKKKQDDISKVASNVWNNMTEEEKQPFIQAAFEEKVQHKLKYPDYKYKPGAPSAAPRAKSVKTKARYAQRMMNASTSPSSLSPTAFARATLDAPSPSSSSCFSSDAYSPDVDQCHIPLSSVSAAQSVANDLERSTLPSVVPTMVSTNFNDFYNWGMPVDPAIANLDPSYLESFQYEPSNSEQLPLGDLGFHLGGYDDFHAYGSDTQAQMTFDLGDFIHMDCL</sequence>
<feature type="region of interest" description="Disordered" evidence="4">
    <location>
        <begin position="57"/>
        <end position="76"/>
    </location>
</feature>
<dbReference type="PANTHER" id="PTHR10270:SF161">
    <property type="entry name" value="SEX-DETERMINING REGION Y PROTEIN"/>
    <property type="match status" value="1"/>
</dbReference>
<reference evidence="6" key="1">
    <citation type="submission" date="2020-11" db="EMBL/GenBank/DDBJ databases">
        <authorList>
            <consortium name="DOE Joint Genome Institute"/>
            <person name="Ahrendt S."/>
            <person name="Riley R."/>
            <person name="Andreopoulos W."/>
            <person name="Labutti K."/>
            <person name="Pangilinan J."/>
            <person name="Ruiz-Duenas F.J."/>
            <person name="Barrasa J.M."/>
            <person name="Sanchez-Garcia M."/>
            <person name="Camarero S."/>
            <person name="Miyauchi S."/>
            <person name="Serrano A."/>
            <person name="Linde D."/>
            <person name="Babiker R."/>
            <person name="Drula E."/>
            <person name="Ayuso-Fernandez I."/>
            <person name="Pacheco R."/>
            <person name="Padilla G."/>
            <person name="Ferreira P."/>
            <person name="Barriuso J."/>
            <person name="Kellner H."/>
            <person name="Castanera R."/>
            <person name="Alfaro M."/>
            <person name="Ramirez L."/>
            <person name="Pisabarro A.G."/>
            <person name="Kuo A."/>
            <person name="Tritt A."/>
            <person name="Lipzen A."/>
            <person name="He G."/>
            <person name="Yan M."/>
            <person name="Ng V."/>
            <person name="Cullen D."/>
            <person name="Martin F."/>
            <person name="Rosso M.-N."/>
            <person name="Henrissat B."/>
            <person name="Hibbett D."/>
            <person name="Martinez A.T."/>
            <person name="Grigoriev I.V."/>
        </authorList>
    </citation>
    <scope>NUCLEOTIDE SEQUENCE</scope>
    <source>
        <strain evidence="6">CIRM-BRFM 674</strain>
    </source>
</reference>
<evidence type="ECO:0000256" key="4">
    <source>
        <dbReference type="SAM" id="MobiDB-lite"/>
    </source>
</evidence>
<protein>
    <recommendedName>
        <fullName evidence="5">HMG box domain-containing protein</fullName>
    </recommendedName>
</protein>
<keyword evidence="2" id="KW-0804">Transcription</keyword>
<dbReference type="InterPro" id="IPR009071">
    <property type="entry name" value="HMG_box_dom"/>
</dbReference>
<evidence type="ECO:0000259" key="5">
    <source>
        <dbReference type="PROSITE" id="PS50118"/>
    </source>
</evidence>
<dbReference type="SUPFAM" id="SSF47095">
    <property type="entry name" value="HMG-box"/>
    <property type="match status" value="1"/>
</dbReference>
<dbReference type="Proteomes" id="UP000807469">
    <property type="component" value="Unassembled WGS sequence"/>
</dbReference>
<evidence type="ECO:0000256" key="3">
    <source>
        <dbReference type="PROSITE-ProRule" id="PRU00267"/>
    </source>
</evidence>
<dbReference type="CDD" id="cd01389">
    <property type="entry name" value="HMG-box_ROX1-like"/>
    <property type="match status" value="1"/>
</dbReference>
<dbReference type="EMBL" id="MU155626">
    <property type="protein sequence ID" value="KAF9471761.1"/>
    <property type="molecule type" value="Genomic_DNA"/>
</dbReference>
<evidence type="ECO:0000313" key="6">
    <source>
        <dbReference type="EMBL" id="KAF9471761.1"/>
    </source>
</evidence>
<keyword evidence="3" id="KW-0539">Nucleus</keyword>
<dbReference type="InterPro" id="IPR050140">
    <property type="entry name" value="SRY-related_HMG-box_TF-like"/>
</dbReference>
<keyword evidence="1 3" id="KW-0238">DNA-binding</keyword>
<dbReference type="PROSITE" id="PS50118">
    <property type="entry name" value="HMG_BOX_2"/>
    <property type="match status" value="1"/>
</dbReference>
<dbReference type="Gene3D" id="1.10.30.10">
    <property type="entry name" value="High mobility group box domain"/>
    <property type="match status" value="1"/>
</dbReference>
<dbReference type="GO" id="GO:0000978">
    <property type="term" value="F:RNA polymerase II cis-regulatory region sequence-specific DNA binding"/>
    <property type="evidence" value="ECO:0007669"/>
    <property type="project" value="TreeGrafter"/>
</dbReference>
<evidence type="ECO:0000256" key="1">
    <source>
        <dbReference type="ARBA" id="ARBA00023125"/>
    </source>
</evidence>
<proteinExistence type="predicted"/>